<evidence type="ECO:0000313" key="1">
    <source>
        <dbReference type="EMBL" id="NSL85753.1"/>
    </source>
</evidence>
<evidence type="ECO:0000313" key="2">
    <source>
        <dbReference type="Proteomes" id="UP000281028"/>
    </source>
</evidence>
<dbReference type="Proteomes" id="UP000281028">
    <property type="component" value="Unassembled WGS sequence"/>
</dbReference>
<dbReference type="EMBL" id="RIAR02000001">
    <property type="protein sequence ID" value="NSL85753.1"/>
    <property type="molecule type" value="Genomic_DNA"/>
</dbReference>
<proteinExistence type="predicted"/>
<sequence>MYPYLLPAHSIMRWIVLLCICLSVYRAFTGLRQRRAFTRTDNALRHWTATTAHIQLMIGMLLYIKSPVVQYFWKNRQTAFSIREINFYALTHAGLMLAAIVILTTGSALTKRKTEDQEKFRAMLCWFSLALLIIFLAVPWPFSPLSGRPYFRNF</sequence>
<comment type="caution">
    <text evidence="1">The sequence shown here is derived from an EMBL/GenBank/DDBJ whole genome shotgun (WGS) entry which is preliminary data.</text>
</comment>
<reference evidence="1" key="1">
    <citation type="submission" date="2020-05" db="EMBL/GenBank/DDBJ databases">
        <title>Chitinophaga laudate sp. nov., isolated from a tropical peat swamp.</title>
        <authorList>
            <person name="Goh C.B.S."/>
            <person name="Lee M.S."/>
            <person name="Parimannan S."/>
            <person name="Pasbakhsh P."/>
            <person name="Yule C.M."/>
            <person name="Rajandas H."/>
            <person name="Loke S."/>
            <person name="Croft L."/>
            <person name="Tan J.B.L."/>
        </authorList>
    </citation>
    <scope>NUCLEOTIDE SEQUENCE</scope>
    <source>
        <strain evidence="1">Mgbs1</strain>
    </source>
</reference>
<keyword evidence="2" id="KW-1185">Reference proteome</keyword>
<name>A0A3S1JJ38_9BACT</name>
<dbReference type="AlphaFoldDB" id="A0A3S1JJ38"/>
<accession>A0A3S1JJ38</accession>
<gene>
    <name evidence="1" type="ORF">ECE50_002850</name>
</gene>
<dbReference type="RefSeq" id="WP_127035528.1">
    <property type="nucleotide sequence ID" value="NZ_JAABOK010000008.1"/>
</dbReference>
<organism evidence="1 2">
    <name type="scientific">Chitinophaga solisilvae</name>
    <dbReference type="NCBI Taxonomy" id="1233460"/>
    <lineage>
        <taxon>Bacteria</taxon>
        <taxon>Pseudomonadati</taxon>
        <taxon>Bacteroidota</taxon>
        <taxon>Chitinophagia</taxon>
        <taxon>Chitinophagales</taxon>
        <taxon>Chitinophagaceae</taxon>
        <taxon>Chitinophaga</taxon>
    </lineage>
</organism>
<protein>
    <submittedName>
        <fullName evidence="1">Uncharacterized protein</fullName>
    </submittedName>
</protein>
<dbReference type="OrthoDB" id="329514at2"/>